<keyword evidence="3" id="KW-1185">Reference proteome</keyword>
<reference evidence="2 3" key="1">
    <citation type="submission" date="2015-06" db="EMBL/GenBank/DDBJ databases">
        <title>Genome sequence of the organohalide-respiring Dehalogenimonas alkenigignens type strain (IP3-3T).</title>
        <authorList>
            <person name="Key T.A."/>
            <person name="Richmond D.P."/>
            <person name="Bowman K.S."/>
            <person name="Cho Y.-J."/>
            <person name="Chun J."/>
            <person name="da Costa M.S."/>
            <person name="Rainey F.A."/>
            <person name="Moe W.M."/>
        </authorList>
    </citation>
    <scope>NUCLEOTIDE SEQUENCE [LARGE SCALE GENOMIC DNA]</scope>
    <source>
        <strain evidence="2 3">IP3-3</strain>
    </source>
</reference>
<dbReference type="InterPro" id="IPR051908">
    <property type="entry name" value="Ribosomal_N-acetyltransferase"/>
</dbReference>
<organism evidence="2 3">
    <name type="scientific">Dehalogenimonas alkenigignens</name>
    <dbReference type="NCBI Taxonomy" id="1217799"/>
    <lineage>
        <taxon>Bacteria</taxon>
        <taxon>Bacillati</taxon>
        <taxon>Chloroflexota</taxon>
        <taxon>Dehalococcoidia</taxon>
        <taxon>Dehalococcoidales</taxon>
        <taxon>Dehalococcoidaceae</taxon>
        <taxon>Dehalogenimonas</taxon>
    </lineage>
</organism>
<sequence>MEDFELKDDLISLWPNRRIQAAAVYAAVIESMPELSRWMPWAHPGYSVGDSQNWLKMSAECWRDETAYEFAIIDNRDGSYIGGAGLNHLDRLNKVANLGYWIRSSRCKQGIATRAARLLVRFGLDTLKFNRIEILAAVENRGSQRVAEKVGAVREGILRNQLSLPDGIHDAVIFSIIPSDSR</sequence>
<dbReference type="OrthoDB" id="9795199at2"/>
<proteinExistence type="predicted"/>
<dbReference type="PROSITE" id="PS51186">
    <property type="entry name" value="GNAT"/>
    <property type="match status" value="1"/>
</dbReference>
<protein>
    <submittedName>
        <fullName evidence="2">Acetyltransferase</fullName>
    </submittedName>
</protein>
<dbReference type="SUPFAM" id="SSF55729">
    <property type="entry name" value="Acyl-CoA N-acyltransferases (Nat)"/>
    <property type="match status" value="1"/>
</dbReference>
<dbReference type="InterPro" id="IPR000182">
    <property type="entry name" value="GNAT_dom"/>
</dbReference>
<evidence type="ECO:0000313" key="3">
    <source>
        <dbReference type="Proteomes" id="UP000053947"/>
    </source>
</evidence>
<dbReference type="Proteomes" id="UP000053947">
    <property type="component" value="Unassembled WGS sequence"/>
</dbReference>
<dbReference type="STRING" id="1217799.DEALK_05260"/>
<dbReference type="GO" id="GO:0008999">
    <property type="term" value="F:protein-N-terminal-alanine acetyltransferase activity"/>
    <property type="evidence" value="ECO:0007669"/>
    <property type="project" value="TreeGrafter"/>
</dbReference>
<dbReference type="Pfam" id="PF13302">
    <property type="entry name" value="Acetyltransf_3"/>
    <property type="match status" value="1"/>
</dbReference>
<dbReference type="PANTHER" id="PTHR43441:SF10">
    <property type="entry name" value="ACETYLTRANSFERASE"/>
    <property type="match status" value="1"/>
</dbReference>
<dbReference type="EMBL" id="LFDV01000002">
    <property type="protein sequence ID" value="KTB47681.1"/>
    <property type="molecule type" value="Genomic_DNA"/>
</dbReference>
<dbReference type="AlphaFoldDB" id="A0A0W0GGL0"/>
<evidence type="ECO:0000313" key="2">
    <source>
        <dbReference type="EMBL" id="KTB47681.1"/>
    </source>
</evidence>
<keyword evidence="2" id="KW-0808">Transferase</keyword>
<comment type="caution">
    <text evidence="2">The sequence shown here is derived from an EMBL/GenBank/DDBJ whole genome shotgun (WGS) entry which is preliminary data.</text>
</comment>
<dbReference type="InterPro" id="IPR016181">
    <property type="entry name" value="Acyl_CoA_acyltransferase"/>
</dbReference>
<accession>A0A0W0GGL0</accession>
<dbReference type="GO" id="GO:0005737">
    <property type="term" value="C:cytoplasm"/>
    <property type="evidence" value="ECO:0007669"/>
    <property type="project" value="TreeGrafter"/>
</dbReference>
<dbReference type="GO" id="GO:1990189">
    <property type="term" value="F:protein N-terminal-serine acetyltransferase activity"/>
    <property type="evidence" value="ECO:0007669"/>
    <property type="project" value="TreeGrafter"/>
</dbReference>
<dbReference type="RefSeq" id="WP_058438402.1">
    <property type="nucleotide sequence ID" value="NZ_KQ758903.1"/>
</dbReference>
<gene>
    <name evidence="2" type="ORF">DEALK_05260</name>
</gene>
<evidence type="ECO:0000259" key="1">
    <source>
        <dbReference type="PROSITE" id="PS51186"/>
    </source>
</evidence>
<feature type="domain" description="N-acetyltransferase" evidence="1">
    <location>
        <begin position="22"/>
        <end position="179"/>
    </location>
</feature>
<dbReference type="Gene3D" id="3.40.630.30">
    <property type="match status" value="1"/>
</dbReference>
<dbReference type="PANTHER" id="PTHR43441">
    <property type="entry name" value="RIBOSOMAL-PROTEIN-SERINE ACETYLTRANSFERASE"/>
    <property type="match status" value="1"/>
</dbReference>
<name>A0A0W0GGL0_9CHLR</name>